<dbReference type="RefSeq" id="XP_011084073.1">
    <property type="nucleotide sequence ID" value="XM_011085771.2"/>
</dbReference>
<keyword evidence="2" id="KW-1185">Reference proteome</keyword>
<evidence type="ECO:0000256" key="1">
    <source>
        <dbReference type="SAM" id="Phobius"/>
    </source>
</evidence>
<dbReference type="KEGG" id="sind:105166427"/>
<dbReference type="AlphaFoldDB" id="A0A6I9TIU5"/>
<evidence type="ECO:0000313" key="3">
    <source>
        <dbReference type="RefSeq" id="XP_011084073.1"/>
    </source>
</evidence>
<sequence length="164" mass="18093">MLSAAPHCNFNFVFASLYSSASLTKGRTRLLSQMRSVLRATWLRFCNLMRFSPPTQTSLRDKAIAVAGRVTTVNDKESSSVSCPVCLNVLRTSGHAEVKMTLALHLSLWHPDDVMLQWDIMQNNKKSIIHLPSLIIGVGMAAGFAALLAISAKNHSRLPVKMTR</sequence>
<dbReference type="GeneID" id="105166427"/>
<accession>A0A6I9TIU5</accession>
<keyword evidence="1" id="KW-0812">Transmembrane</keyword>
<dbReference type="Proteomes" id="UP000504604">
    <property type="component" value="Linkage group LG7"/>
</dbReference>
<feature type="transmembrane region" description="Helical" evidence="1">
    <location>
        <begin position="131"/>
        <end position="152"/>
    </location>
</feature>
<keyword evidence="1" id="KW-0472">Membrane</keyword>
<keyword evidence="1" id="KW-1133">Transmembrane helix</keyword>
<dbReference type="OrthoDB" id="1725092at2759"/>
<name>A0A6I9TIU5_SESIN</name>
<protein>
    <submittedName>
        <fullName evidence="3">Uncharacterized protein LOC105166427</fullName>
    </submittedName>
</protein>
<dbReference type="InParanoid" id="A0A6I9TIU5"/>
<proteinExistence type="predicted"/>
<reference evidence="3" key="1">
    <citation type="journal article" date="2012" name="BMC Genomics">
        <title>Development and validation of genic-SSR markers in sesame by RNA-seq.</title>
        <authorList>
            <person name="Zhang H."/>
            <person name="Wei L."/>
            <person name="Miao H."/>
            <person name="Zhang T."/>
            <person name="Wang C."/>
        </authorList>
    </citation>
    <scope>NUCLEOTIDE SEQUENCE</scope>
</reference>
<organism evidence="2 3">
    <name type="scientific">Sesamum indicum</name>
    <name type="common">Oriental sesame</name>
    <name type="synonym">Sesamum orientale</name>
    <dbReference type="NCBI Taxonomy" id="4182"/>
    <lineage>
        <taxon>Eukaryota</taxon>
        <taxon>Viridiplantae</taxon>
        <taxon>Streptophyta</taxon>
        <taxon>Embryophyta</taxon>
        <taxon>Tracheophyta</taxon>
        <taxon>Spermatophyta</taxon>
        <taxon>Magnoliopsida</taxon>
        <taxon>eudicotyledons</taxon>
        <taxon>Gunneridae</taxon>
        <taxon>Pentapetalae</taxon>
        <taxon>asterids</taxon>
        <taxon>lamiids</taxon>
        <taxon>Lamiales</taxon>
        <taxon>Pedaliaceae</taxon>
        <taxon>Sesamum</taxon>
    </lineage>
</organism>
<evidence type="ECO:0000313" key="2">
    <source>
        <dbReference type="Proteomes" id="UP000504604"/>
    </source>
</evidence>
<gene>
    <name evidence="3" type="primary">LOC105166427</name>
</gene>
<reference evidence="3" key="2">
    <citation type="submission" date="2025-08" db="UniProtKB">
        <authorList>
            <consortium name="RefSeq"/>
        </authorList>
    </citation>
    <scope>IDENTIFICATION</scope>
</reference>